<dbReference type="Proteomes" id="UP000008316">
    <property type="component" value="Chromosome 2"/>
</dbReference>
<proteinExistence type="predicted"/>
<name>F2LNA3_BURGS</name>
<feature type="domain" description="PPM-type phosphatase" evidence="1">
    <location>
        <begin position="11"/>
        <end position="226"/>
    </location>
</feature>
<dbReference type="SUPFAM" id="SSF81606">
    <property type="entry name" value="PP2C-like"/>
    <property type="match status" value="1"/>
</dbReference>
<dbReference type="eggNOG" id="COG0631">
    <property type="taxonomic scope" value="Bacteria"/>
</dbReference>
<protein>
    <submittedName>
        <fullName evidence="2">Serine/threonine phosphoprotein phosphatase</fullName>
    </submittedName>
</protein>
<dbReference type="InterPro" id="IPR036457">
    <property type="entry name" value="PPM-type-like_dom_sf"/>
</dbReference>
<reference evidence="2 3" key="1">
    <citation type="journal article" date="2011" name="J. Bacteriol.">
        <title>Complete genome sequence of Burkholderia gladioli BSR3.</title>
        <authorList>
            <person name="Seo Y.S."/>
            <person name="Lim J."/>
            <person name="Choi B.S."/>
            <person name="Kim H."/>
            <person name="Goo E."/>
            <person name="Lee B."/>
            <person name="Lim J.S."/>
            <person name="Choi I.Y."/>
            <person name="Moon J.S."/>
            <person name="Kim J."/>
            <person name="Hwang I."/>
        </authorList>
    </citation>
    <scope>NUCLEOTIDE SEQUENCE [LARGE SCALE GENOMIC DNA]</scope>
    <source>
        <strain evidence="2 3">BSR3</strain>
    </source>
</reference>
<dbReference type="RefSeq" id="WP_013690393.1">
    <property type="nucleotide sequence ID" value="NC_015376.1"/>
</dbReference>
<dbReference type="Gene3D" id="3.60.40.10">
    <property type="entry name" value="PPM-type phosphatase domain"/>
    <property type="match status" value="1"/>
</dbReference>
<gene>
    <name evidence="2" type="ordered locus">bgla_2g16210</name>
</gene>
<dbReference type="KEGG" id="bgd:bgla_2g16210"/>
<organism evidence="2 3">
    <name type="scientific">Burkholderia gladioli (strain BSR3)</name>
    <dbReference type="NCBI Taxonomy" id="999541"/>
    <lineage>
        <taxon>Bacteria</taxon>
        <taxon>Pseudomonadati</taxon>
        <taxon>Pseudomonadota</taxon>
        <taxon>Betaproteobacteria</taxon>
        <taxon>Burkholderiales</taxon>
        <taxon>Burkholderiaceae</taxon>
        <taxon>Burkholderia</taxon>
    </lineage>
</organism>
<dbReference type="EMBL" id="CP002600">
    <property type="protein sequence ID" value="AEA64066.1"/>
    <property type="molecule type" value="Genomic_DNA"/>
</dbReference>
<keyword evidence="3" id="KW-1185">Reference proteome</keyword>
<dbReference type="HOGENOM" id="CLU_066842_1_1_4"/>
<dbReference type="AlphaFoldDB" id="F2LNA3"/>
<evidence type="ECO:0000313" key="2">
    <source>
        <dbReference type="EMBL" id="AEA64066.1"/>
    </source>
</evidence>
<sequence length="255" mass="27157">MSWLVIGSSAVGSSHRQSNGVCQDSCFYHVADHASGARYLVALAADGAGSAEFSEIGAEIACEIGGNVLISAIEESGETAFVPALATKVLNAIRSKIEETALERGVTSRELACTLVAAAVGPTYAIYFQIGDGAAVARHDGVLSPIFWPEAGEYANMTYFVTDANASEHLRCDIRASTDELALFTDGLQRLALVFSSETAHEPFFDPMFKILRTSSDEHTDQLCAALGKFLQSDAINERTDDDKTLILATRKPGG</sequence>
<evidence type="ECO:0000259" key="1">
    <source>
        <dbReference type="Pfam" id="PF13672"/>
    </source>
</evidence>
<dbReference type="InterPro" id="IPR001932">
    <property type="entry name" value="PPM-type_phosphatase-like_dom"/>
</dbReference>
<accession>F2LNA3</accession>
<dbReference type="STRING" id="999541.bgla_2g16210"/>
<dbReference type="Pfam" id="PF13672">
    <property type="entry name" value="PP2C_2"/>
    <property type="match status" value="1"/>
</dbReference>
<evidence type="ECO:0000313" key="3">
    <source>
        <dbReference type="Proteomes" id="UP000008316"/>
    </source>
</evidence>